<comment type="caution">
    <text evidence="1">The sequence shown here is derived from an EMBL/GenBank/DDBJ whole genome shotgun (WGS) entry which is preliminary data.</text>
</comment>
<name>A0A9D4L1J7_DREPO</name>
<organism evidence="1 2">
    <name type="scientific">Dreissena polymorpha</name>
    <name type="common">Zebra mussel</name>
    <name type="synonym">Mytilus polymorpha</name>
    <dbReference type="NCBI Taxonomy" id="45954"/>
    <lineage>
        <taxon>Eukaryota</taxon>
        <taxon>Metazoa</taxon>
        <taxon>Spiralia</taxon>
        <taxon>Lophotrochozoa</taxon>
        <taxon>Mollusca</taxon>
        <taxon>Bivalvia</taxon>
        <taxon>Autobranchia</taxon>
        <taxon>Heteroconchia</taxon>
        <taxon>Euheterodonta</taxon>
        <taxon>Imparidentia</taxon>
        <taxon>Neoheterodontei</taxon>
        <taxon>Myida</taxon>
        <taxon>Dreissenoidea</taxon>
        <taxon>Dreissenidae</taxon>
        <taxon>Dreissena</taxon>
    </lineage>
</organism>
<sequence length="51" mass="5526">MSSLPGQWPEGTGKVKVSSLEDVGDLFWNSVVSQNSAEGLPVNAFERLFSQ</sequence>
<evidence type="ECO:0000313" key="1">
    <source>
        <dbReference type="EMBL" id="KAH3849604.1"/>
    </source>
</evidence>
<gene>
    <name evidence="1" type="ORF">DPMN_092007</name>
</gene>
<accession>A0A9D4L1J7</accession>
<dbReference type="AlphaFoldDB" id="A0A9D4L1J7"/>
<reference evidence="1" key="2">
    <citation type="submission" date="2020-11" db="EMBL/GenBank/DDBJ databases">
        <authorList>
            <person name="McCartney M.A."/>
            <person name="Auch B."/>
            <person name="Kono T."/>
            <person name="Mallez S."/>
            <person name="Becker A."/>
            <person name="Gohl D.M."/>
            <person name="Silverstein K.A.T."/>
            <person name="Koren S."/>
            <person name="Bechman K.B."/>
            <person name="Herman A."/>
            <person name="Abrahante J.E."/>
            <person name="Garbe J."/>
        </authorList>
    </citation>
    <scope>NUCLEOTIDE SEQUENCE</scope>
    <source>
        <strain evidence="1">Duluth1</strain>
        <tissue evidence="1">Whole animal</tissue>
    </source>
</reference>
<reference evidence="1" key="1">
    <citation type="journal article" date="2019" name="bioRxiv">
        <title>The Genome of the Zebra Mussel, Dreissena polymorpha: A Resource for Invasive Species Research.</title>
        <authorList>
            <person name="McCartney M.A."/>
            <person name="Auch B."/>
            <person name="Kono T."/>
            <person name="Mallez S."/>
            <person name="Zhang Y."/>
            <person name="Obille A."/>
            <person name="Becker A."/>
            <person name="Abrahante J.E."/>
            <person name="Garbe J."/>
            <person name="Badalamenti J.P."/>
            <person name="Herman A."/>
            <person name="Mangelson H."/>
            <person name="Liachko I."/>
            <person name="Sullivan S."/>
            <person name="Sone E.D."/>
            <person name="Koren S."/>
            <person name="Silverstein K.A.T."/>
            <person name="Beckman K.B."/>
            <person name="Gohl D.M."/>
        </authorList>
    </citation>
    <scope>NUCLEOTIDE SEQUENCE</scope>
    <source>
        <strain evidence="1">Duluth1</strain>
        <tissue evidence="1">Whole animal</tissue>
    </source>
</reference>
<evidence type="ECO:0000313" key="2">
    <source>
        <dbReference type="Proteomes" id="UP000828390"/>
    </source>
</evidence>
<dbReference type="Proteomes" id="UP000828390">
    <property type="component" value="Unassembled WGS sequence"/>
</dbReference>
<keyword evidence="2" id="KW-1185">Reference proteome</keyword>
<protein>
    <submittedName>
        <fullName evidence="1">Uncharacterized protein</fullName>
    </submittedName>
</protein>
<proteinExistence type="predicted"/>
<dbReference type="EMBL" id="JAIWYP010000003">
    <property type="protein sequence ID" value="KAH3849604.1"/>
    <property type="molecule type" value="Genomic_DNA"/>
</dbReference>